<dbReference type="Proteomes" id="UP000678393">
    <property type="component" value="Unassembled WGS sequence"/>
</dbReference>
<evidence type="ECO:0000313" key="4">
    <source>
        <dbReference type="EMBL" id="CAG5121060.1"/>
    </source>
</evidence>
<keyword evidence="5" id="KW-1185">Reference proteome</keyword>
<dbReference type="PANTHER" id="PTHR10584">
    <property type="entry name" value="SUGAR KINASE"/>
    <property type="match status" value="1"/>
</dbReference>
<dbReference type="PRINTS" id="PR00990">
    <property type="entry name" value="RIBOKINASE"/>
</dbReference>
<comment type="caution">
    <text evidence="4">The sequence shown here is derived from an EMBL/GenBank/DDBJ whole genome shotgun (WGS) entry which is preliminary data.</text>
</comment>
<dbReference type="PANTHER" id="PTHR10584:SF166">
    <property type="entry name" value="RIBOKINASE"/>
    <property type="match status" value="1"/>
</dbReference>
<reference evidence="4" key="1">
    <citation type="submission" date="2021-04" db="EMBL/GenBank/DDBJ databases">
        <authorList>
            <consortium name="Molecular Ecology Group"/>
        </authorList>
    </citation>
    <scope>NUCLEOTIDE SEQUENCE</scope>
</reference>
<keyword evidence="1" id="KW-0808">Transferase</keyword>
<dbReference type="EMBL" id="CAJHNH020001017">
    <property type="protein sequence ID" value="CAG5121060.1"/>
    <property type="molecule type" value="Genomic_DNA"/>
</dbReference>
<keyword evidence="2" id="KW-0418">Kinase</keyword>
<name>A0A8S3Z0N6_9EUPU</name>
<organism evidence="4 5">
    <name type="scientific">Candidula unifasciata</name>
    <dbReference type="NCBI Taxonomy" id="100452"/>
    <lineage>
        <taxon>Eukaryota</taxon>
        <taxon>Metazoa</taxon>
        <taxon>Spiralia</taxon>
        <taxon>Lophotrochozoa</taxon>
        <taxon>Mollusca</taxon>
        <taxon>Gastropoda</taxon>
        <taxon>Heterobranchia</taxon>
        <taxon>Euthyneura</taxon>
        <taxon>Panpulmonata</taxon>
        <taxon>Eupulmonata</taxon>
        <taxon>Stylommatophora</taxon>
        <taxon>Helicina</taxon>
        <taxon>Helicoidea</taxon>
        <taxon>Geomitridae</taxon>
        <taxon>Candidula</taxon>
    </lineage>
</organism>
<gene>
    <name evidence="4" type="ORF">CUNI_LOCUS6618</name>
</gene>
<dbReference type="GO" id="GO:0006796">
    <property type="term" value="P:phosphate-containing compound metabolic process"/>
    <property type="evidence" value="ECO:0007669"/>
    <property type="project" value="UniProtKB-ARBA"/>
</dbReference>
<dbReference type="Gene3D" id="3.40.1190.20">
    <property type="match status" value="1"/>
</dbReference>
<dbReference type="GO" id="GO:0005829">
    <property type="term" value="C:cytosol"/>
    <property type="evidence" value="ECO:0007669"/>
    <property type="project" value="TreeGrafter"/>
</dbReference>
<sequence>MDVVVVGSCNTDLSSYVSHLPKEGETVIGYKFDTGFGGKGANQCVAAAKLGAKVAMIGKLGSDLYGQEYLNNLKAYGVNCDYMGIEDGESTGVAAISVADN</sequence>
<dbReference type="GO" id="GO:0016301">
    <property type="term" value="F:kinase activity"/>
    <property type="evidence" value="ECO:0007669"/>
    <property type="project" value="UniProtKB-KW"/>
</dbReference>
<dbReference type="AlphaFoldDB" id="A0A8S3Z0N6"/>
<dbReference type="InterPro" id="IPR029056">
    <property type="entry name" value="Ribokinase-like"/>
</dbReference>
<evidence type="ECO:0000313" key="5">
    <source>
        <dbReference type="Proteomes" id="UP000678393"/>
    </source>
</evidence>
<evidence type="ECO:0000259" key="3">
    <source>
        <dbReference type="Pfam" id="PF00294"/>
    </source>
</evidence>
<accession>A0A8S3Z0N6</accession>
<dbReference type="InterPro" id="IPR002139">
    <property type="entry name" value="Ribo/fructo_kinase"/>
</dbReference>
<protein>
    <recommendedName>
        <fullName evidence="3">Carbohydrate kinase PfkB domain-containing protein</fullName>
    </recommendedName>
</protein>
<dbReference type="Pfam" id="PF00294">
    <property type="entry name" value="PfkB"/>
    <property type="match status" value="1"/>
</dbReference>
<feature type="non-terminal residue" evidence="4">
    <location>
        <position position="1"/>
    </location>
</feature>
<dbReference type="InterPro" id="IPR011611">
    <property type="entry name" value="PfkB_dom"/>
</dbReference>
<dbReference type="OrthoDB" id="415590at2759"/>
<dbReference type="SUPFAM" id="SSF53613">
    <property type="entry name" value="Ribokinase-like"/>
    <property type="match status" value="1"/>
</dbReference>
<proteinExistence type="predicted"/>
<evidence type="ECO:0000256" key="1">
    <source>
        <dbReference type="ARBA" id="ARBA00022679"/>
    </source>
</evidence>
<evidence type="ECO:0000256" key="2">
    <source>
        <dbReference type="ARBA" id="ARBA00022777"/>
    </source>
</evidence>
<feature type="domain" description="Carbohydrate kinase PfkB" evidence="3">
    <location>
        <begin position="2"/>
        <end position="99"/>
    </location>
</feature>